<dbReference type="PANTHER" id="PTHR44688:SF16">
    <property type="entry name" value="DNA-BINDING TRANSCRIPTIONAL ACTIVATOR DEVR_DOSR"/>
    <property type="match status" value="1"/>
</dbReference>
<dbReference type="CDD" id="cd06170">
    <property type="entry name" value="LuxR_C_like"/>
    <property type="match status" value="1"/>
</dbReference>
<dbReference type="RefSeq" id="WP_181057540.1">
    <property type="nucleotide sequence ID" value="NZ_JACDTY010000004.1"/>
</dbReference>
<dbReference type="SMART" id="SM00421">
    <property type="entry name" value="HTH_LUXR"/>
    <property type="match status" value="1"/>
</dbReference>
<dbReference type="InterPro" id="IPR036693">
    <property type="entry name" value="TF_LuxR_autoind-bd_dom_sf"/>
</dbReference>
<dbReference type="EMBL" id="JACDTY010000004">
    <property type="protein sequence ID" value="MBA1140897.1"/>
    <property type="molecule type" value="Genomic_DNA"/>
</dbReference>
<dbReference type="PANTHER" id="PTHR44688">
    <property type="entry name" value="DNA-BINDING TRANSCRIPTIONAL ACTIVATOR DEVR_DOSR"/>
    <property type="match status" value="1"/>
</dbReference>
<accession>A0A838B486</accession>
<dbReference type="InterPro" id="IPR000792">
    <property type="entry name" value="Tscrpt_reg_LuxR_C"/>
</dbReference>
<dbReference type="SUPFAM" id="SSF46894">
    <property type="entry name" value="C-terminal effector domain of the bipartite response regulators"/>
    <property type="match status" value="1"/>
</dbReference>
<gene>
    <name evidence="5" type="ORF">H0241_11600</name>
</gene>
<reference evidence="5 6" key="1">
    <citation type="submission" date="2020-07" db="EMBL/GenBank/DDBJ databases">
        <title>Definition of the novel symbiovar canariense within Mesorhizobium novociceri, a new species of genus Mesorhizobium nodulating Cicer canariense in the Caldera de Taburiente National Park (La Palma, Canary Islands).</title>
        <authorList>
            <person name="Leon-Barrios M."/>
            <person name="Perez-Yepez J."/>
            <person name="Flores-Felix J.D."/>
            <person name="Ramirez-Baena M.H."/>
            <person name="Pulido-Suarez L."/>
            <person name="Igual J.M."/>
            <person name="Velazquez E."/>
            <person name="Peix A."/>
        </authorList>
    </citation>
    <scope>NUCLEOTIDE SEQUENCE [LARGE SCALE GENOMIC DNA]</scope>
    <source>
        <strain evidence="5 6">CCANP35</strain>
    </source>
</reference>
<dbReference type="Proteomes" id="UP000558284">
    <property type="component" value="Unassembled WGS sequence"/>
</dbReference>
<comment type="caution">
    <text evidence="5">The sequence shown here is derived from an EMBL/GenBank/DDBJ whole genome shotgun (WGS) entry which is preliminary data.</text>
</comment>
<dbReference type="Pfam" id="PF00196">
    <property type="entry name" value="GerE"/>
    <property type="match status" value="1"/>
</dbReference>
<dbReference type="InterPro" id="IPR036388">
    <property type="entry name" value="WH-like_DNA-bd_sf"/>
</dbReference>
<evidence type="ECO:0000313" key="6">
    <source>
        <dbReference type="Proteomes" id="UP000558284"/>
    </source>
</evidence>
<dbReference type="InterPro" id="IPR016032">
    <property type="entry name" value="Sig_transdc_resp-reg_C-effctor"/>
</dbReference>
<evidence type="ECO:0000256" key="3">
    <source>
        <dbReference type="ARBA" id="ARBA00023163"/>
    </source>
</evidence>
<dbReference type="GO" id="GO:0003677">
    <property type="term" value="F:DNA binding"/>
    <property type="evidence" value="ECO:0007669"/>
    <property type="project" value="UniProtKB-KW"/>
</dbReference>
<keyword evidence="6" id="KW-1185">Reference proteome</keyword>
<dbReference type="GO" id="GO:0006355">
    <property type="term" value="P:regulation of DNA-templated transcription"/>
    <property type="evidence" value="ECO:0007669"/>
    <property type="project" value="InterPro"/>
</dbReference>
<sequence>MKHADIKAAAEALFNEQRNPFGAFSISSETHHAVTIPDAVRRCRWIAVDINASAFGLYFVSPSPERARLVPSFDSDYPATAVTTKFIAGANGEEMVRHSGTSTAPRWWADDGIAGSDAVFQNLTWAERTAPLAPGTNGIAFPVHADRGHCGLVVFLGSTIALPEDTLYEIHARCFSLFAAVARIRPNDASRMRSISKRELECLKLTANGNTSEEIARLLKLSVHTANQYLTQSTQKLNAVNRNQAVAKALRLGLIE</sequence>
<proteinExistence type="predicted"/>
<dbReference type="SUPFAM" id="SSF75516">
    <property type="entry name" value="Pheromone-binding domain of LuxR-like quorum-sensing transcription factors"/>
    <property type="match status" value="1"/>
</dbReference>
<dbReference type="PRINTS" id="PR00038">
    <property type="entry name" value="HTHLUXR"/>
</dbReference>
<dbReference type="Gene3D" id="1.10.10.10">
    <property type="entry name" value="Winged helix-like DNA-binding domain superfamily/Winged helix DNA-binding domain"/>
    <property type="match status" value="1"/>
</dbReference>
<keyword evidence="1" id="KW-0805">Transcription regulation</keyword>
<dbReference type="AlphaFoldDB" id="A0A838B486"/>
<keyword evidence="2" id="KW-0238">DNA-binding</keyword>
<evidence type="ECO:0000259" key="4">
    <source>
        <dbReference type="PROSITE" id="PS50043"/>
    </source>
</evidence>
<protein>
    <submittedName>
        <fullName evidence="5">Helix-turn-helix transcriptional regulator</fullName>
    </submittedName>
</protein>
<feature type="domain" description="HTH luxR-type" evidence="4">
    <location>
        <begin position="188"/>
        <end position="253"/>
    </location>
</feature>
<evidence type="ECO:0000256" key="2">
    <source>
        <dbReference type="ARBA" id="ARBA00023125"/>
    </source>
</evidence>
<evidence type="ECO:0000256" key="1">
    <source>
        <dbReference type="ARBA" id="ARBA00023015"/>
    </source>
</evidence>
<organism evidence="5 6">
    <name type="scientific">Mesorhizobium neociceri</name>
    <dbReference type="NCBI Taxonomy" id="1307853"/>
    <lineage>
        <taxon>Bacteria</taxon>
        <taxon>Pseudomonadati</taxon>
        <taxon>Pseudomonadota</taxon>
        <taxon>Alphaproteobacteria</taxon>
        <taxon>Hyphomicrobiales</taxon>
        <taxon>Phyllobacteriaceae</taxon>
        <taxon>Mesorhizobium</taxon>
    </lineage>
</organism>
<dbReference type="PROSITE" id="PS50043">
    <property type="entry name" value="HTH_LUXR_2"/>
    <property type="match status" value="1"/>
</dbReference>
<name>A0A838B486_9HYPH</name>
<keyword evidence="3" id="KW-0804">Transcription</keyword>
<evidence type="ECO:0000313" key="5">
    <source>
        <dbReference type="EMBL" id="MBA1140897.1"/>
    </source>
</evidence>